<evidence type="ECO:0000313" key="4">
    <source>
        <dbReference type="Proteomes" id="UP001163687"/>
    </source>
</evidence>
<organism evidence="3 4">
    <name type="scientific">Caldinitratiruptor microaerophilus</name>
    <dbReference type="NCBI Taxonomy" id="671077"/>
    <lineage>
        <taxon>Bacteria</taxon>
        <taxon>Bacillati</taxon>
        <taxon>Bacillota</taxon>
        <taxon>Clostridia</taxon>
        <taxon>Eubacteriales</taxon>
        <taxon>Symbiobacteriaceae</taxon>
        <taxon>Caldinitratiruptor</taxon>
    </lineage>
</organism>
<protein>
    <recommendedName>
        <fullName evidence="2">NADH-quinone oxidoreductase subunit J</fullName>
        <ecNumber evidence="2">7.1.1.-</ecNumber>
    </recommendedName>
</protein>
<keyword evidence="2" id="KW-0812">Transmembrane</keyword>
<dbReference type="EMBL" id="AP025628">
    <property type="protein sequence ID" value="BDG61228.1"/>
    <property type="molecule type" value="Genomic_DNA"/>
</dbReference>
<gene>
    <name evidence="3" type="ORF">caldi_23180</name>
</gene>
<dbReference type="EC" id="7.1.1.-" evidence="2"/>
<feature type="transmembrane region" description="Helical" evidence="2">
    <location>
        <begin position="99"/>
        <end position="118"/>
    </location>
</feature>
<dbReference type="PANTHER" id="PTHR33269:SF17">
    <property type="entry name" value="NADH-UBIQUINONE OXIDOREDUCTASE CHAIN 6"/>
    <property type="match status" value="1"/>
</dbReference>
<comment type="function">
    <text evidence="2">NDH-1 shuttles electrons from NADH, via FMN and iron-sulfur (Fe-S) centers, to quinones in the respiratory chain. Couples the redox reaction to proton translocation (for every two electrons transferred, four hydrogen ions are translocated across the cytoplasmic membrane), and thus conserves the redox energy in a proton gradient.</text>
</comment>
<dbReference type="InterPro" id="IPR042106">
    <property type="entry name" value="Nuo/plastoQ_OxRdtase_6_NuoJ"/>
</dbReference>
<keyword evidence="2" id="KW-1133">Transmembrane helix</keyword>
<sequence>MSVVVMEYASFGALALVTLVSVYKMITTRLITHAALWMALSFTAVSGVFLMLQQEFVAALQLLIYTGAITTMVIFAIMLSEIREVKVVGAGASWWRRSALLALVVGLLFASFMLYLYYGARLPGAQAGTVPLTVRQIGAELFTRFTVPFELASVLLLLAMIGAIILTAKEAE</sequence>
<comment type="subcellular location">
    <subcellularLocation>
        <location evidence="2">Cell membrane</location>
        <topology evidence="2">Multi-pass membrane protein</topology>
    </subcellularLocation>
</comment>
<keyword evidence="4" id="KW-1185">Reference proteome</keyword>
<evidence type="ECO:0000256" key="1">
    <source>
        <dbReference type="ARBA" id="ARBA00005698"/>
    </source>
</evidence>
<feature type="transmembrane region" description="Helical" evidence="2">
    <location>
        <begin position="58"/>
        <end position="79"/>
    </location>
</feature>
<dbReference type="GO" id="GO:0008137">
    <property type="term" value="F:NADH dehydrogenase (ubiquinone) activity"/>
    <property type="evidence" value="ECO:0007669"/>
    <property type="project" value="UniProtKB-UniRule"/>
</dbReference>
<dbReference type="Pfam" id="PF00499">
    <property type="entry name" value="Oxidored_q3"/>
    <property type="match status" value="1"/>
</dbReference>
<dbReference type="GO" id="GO:0005886">
    <property type="term" value="C:plasma membrane"/>
    <property type="evidence" value="ECO:0007669"/>
    <property type="project" value="UniProtKB-SubCell"/>
</dbReference>
<keyword evidence="2" id="KW-0472">Membrane</keyword>
<comment type="catalytic activity">
    <reaction evidence="2">
        <text>a quinone + NADH + 5 H(+)(in) = a quinol + NAD(+) + 4 H(+)(out)</text>
        <dbReference type="Rhea" id="RHEA:57888"/>
        <dbReference type="ChEBI" id="CHEBI:15378"/>
        <dbReference type="ChEBI" id="CHEBI:24646"/>
        <dbReference type="ChEBI" id="CHEBI:57540"/>
        <dbReference type="ChEBI" id="CHEBI:57945"/>
        <dbReference type="ChEBI" id="CHEBI:132124"/>
    </reaction>
</comment>
<keyword evidence="2" id="KW-0520">NAD</keyword>
<name>A0AA35CMR2_9FIRM</name>
<dbReference type="AlphaFoldDB" id="A0AA35CMR2"/>
<dbReference type="KEGG" id="cmic:caldi_23180"/>
<keyword evidence="2" id="KW-1003">Cell membrane</keyword>
<feature type="transmembrane region" description="Helical" evidence="2">
    <location>
        <begin position="6"/>
        <end position="23"/>
    </location>
</feature>
<feature type="transmembrane region" description="Helical" evidence="2">
    <location>
        <begin position="30"/>
        <end position="52"/>
    </location>
</feature>
<proteinExistence type="inferred from homology"/>
<dbReference type="InterPro" id="IPR001457">
    <property type="entry name" value="NADH_UbQ/plastoQ_OxRdtase_su6"/>
</dbReference>
<keyword evidence="2" id="KW-0874">Quinone</keyword>
<comment type="similarity">
    <text evidence="1 2">Belongs to the complex I subunit 6 family.</text>
</comment>
<dbReference type="Gene3D" id="1.20.120.1200">
    <property type="entry name" value="NADH-ubiquinone/plastoquinone oxidoreductase chain 6, subunit NuoJ"/>
    <property type="match status" value="1"/>
</dbReference>
<accession>A0AA35CMR2</accession>
<feature type="transmembrane region" description="Helical" evidence="2">
    <location>
        <begin position="151"/>
        <end position="168"/>
    </location>
</feature>
<dbReference type="Proteomes" id="UP001163687">
    <property type="component" value="Chromosome"/>
</dbReference>
<reference evidence="3" key="1">
    <citation type="submission" date="2022-03" db="EMBL/GenBank/DDBJ databases">
        <title>Complete genome sequence of Caldinitratiruptor microaerophilus.</title>
        <authorList>
            <person name="Mukaiyama R."/>
            <person name="Nishiyama T."/>
            <person name="Ueda K."/>
        </authorList>
    </citation>
    <scope>NUCLEOTIDE SEQUENCE</scope>
    <source>
        <strain evidence="3">JCM 16183</strain>
    </source>
</reference>
<dbReference type="GO" id="GO:0048038">
    <property type="term" value="F:quinone binding"/>
    <property type="evidence" value="ECO:0007669"/>
    <property type="project" value="UniProtKB-UniRule"/>
</dbReference>
<evidence type="ECO:0000256" key="2">
    <source>
        <dbReference type="RuleBase" id="RU004429"/>
    </source>
</evidence>
<evidence type="ECO:0000313" key="3">
    <source>
        <dbReference type="EMBL" id="BDG61228.1"/>
    </source>
</evidence>
<dbReference type="PANTHER" id="PTHR33269">
    <property type="entry name" value="NADH-UBIQUINONE OXIDOREDUCTASE CHAIN 6"/>
    <property type="match status" value="1"/>
</dbReference>